<dbReference type="RefSeq" id="XP_002773061.1">
    <property type="nucleotide sequence ID" value="XM_002773015.1"/>
</dbReference>
<evidence type="ECO:0000313" key="3">
    <source>
        <dbReference type="Proteomes" id="UP000007800"/>
    </source>
</evidence>
<protein>
    <submittedName>
        <fullName evidence="2">Uncharacterized protein</fullName>
    </submittedName>
</protein>
<dbReference type="AlphaFoldDB" id="C5LEG6"/>
<feature type="region of interest" description="Disordered" evidence="1">
    <location>
        <begin position="1"/>
        <end position="25"/>
    </location>
</feature>
<keyword evidence="3" id="KW-1185">Reference proteome</keyword>
<dbReference type="OrthoDB" id="485244at2759"/>
<dbReference type="Proteomes" id="UP000007800">
    <property type="component" value="Unassembled WGS sequence"/>
</dbReference>
<gene>
    <name evidence="2" type="ORF">Pmar_PMAR022421</name>
</gene>
<dbReference type="GeneID" id="9050377"/>
<name>C5LEG6_PERM5</name>
<accession>C5LEG6</accession>
<dbReference type="InParanoid" id="C5LEG6"/>
<feature type="region of interest" description="Disordered" evidence="1">
    <location>
        <begin position="101"/>
        <end position="132"/>
    </location>
</feature>
<evidence type="ECO:0000313" key="2">
    <source>
        <dbReference type="EMBL" id="EER04877.1"/>
    </source>
</evidence>
<reference evidence="2 3" key="1">
    <citation type="submission" date="2008-07" db="EMBL/GenBank/DDBJ databases">
        <authorList>
            <person name="El-Sayed N."/>
            <person name="Caler E."/>
            <person name="Inman J."/>
            <person name="Amedeo P."/>
            <person name="Hass B."/>
            <person name="Wortman J."/>
        </authorList>
    </citation>
    <scope>NUCLEOTIDE SEQUENCE [LARGE SCALE GENOMIC DNA]</scope>
    <source>
        <strain evidence="3">ATCC 50983 / TXsc</strain>
    </source>
</reference>
<dbReference type="EMBL" id="GG681266">
    <property type="protein sequence ID" value="EER04877.1"/>
    <property type="molecule type" value="Genomic_DNA"/>
</dbReference>
<evidence type="ECO:0000256" key="1">
    <source>
        <dbReference type="SAM" id="MobiDB-lite"/>
    </source>
</evidence>
<proteinExistence type="predicted"/>
<feature type="compositionally biased region" description="Basic and acidic residues" evidence="1">
    <location>
        <begin position="101"/>
        <end position="122"/>
    </location>
</feature>
<sequence length="268" mass="31176">MPSEQQGPGRQLDRPRHVQLPAQRGPTRRLWTRWEEHEDDCIIAAYVHWLNPANRVAGEKQEATLHRYFYEALPNSERTAEQVSVRLRRIRQREDFNTKVEILRRRADPNPDDREDLRRDPDEHPDDLEQGQLNPVRDALAAVAEVLREERPHQGVRTGGANAAQMLERREADDRLREKFKGEYERWTQETDRPPLRGEKRYYDSYLVDRSSVLLAEIQRVVHAPGVSVTTVNAAVYTAAKVLIEEAESRDSDREGLLVRSRGLMEDC</sequence>
<organism evidence="3">
    <name type="scientific">Perkinsus marinus (strain ATCC 50983 / TXsc)</name>
    <dbReference type="NCBI Taxonomy" id="423536"/>
    <lineage>
        <taxon>Eukaryota</taxon>
        <taxon>Sar</taxon>
        <taxon>Alveolata</taxon>
        <taxon>Perkinsozoa</taxon>
        <taxon>Perkinsea</taxon>
        <taxon>Perkinsida</taxon>
        <taxon>Perkinsidae</taxon>
        <taxon>Perkinsus</taxon>
    </lineage>
</organism>